<evidence type="ECO:0000313" key="1">
    <source>
        <dbReference type="EMBL" id="MST77483.1"/>
    </source>
</evidence>
<accession>A0A6I2TYE8</accession>
<evidence type="ECO:0000313" key="2">
    <source>
        <dbReference type="Proteomes" id="UP000450161"/>
    </source>
</evidence>
<dbReference type="Proteomes" id="UP000450161">
    <property type="component" value="Unassembled WGS sequence"/>
</dbReference>
<evidence type="ECO:0008006" key="3">
    <source>
        <dbReference type="Google" id="ProtNLM"/>
    </source>
</evidence>
<name>A0A6I2TYE8_9BACT</name>
<organism evidence="1 2">
    <name type="scientific">Segatella copri</name>
    <dbReference type="NCBI Taxonomy" id="165179"/>
    <lineage>
        <taxon>Bacteria</taxon>
        <taxon>Pseudomonadati</taxon>
        <taxon>Bacteroidota</taxon>
        <taxon>Bacteroidia</taxon>
        <taxon>Bacteroidales</taxon>
        <taxon>Prevotellaceae</taxon>
        <taxon>Segatella</taxon>
    </lineage>
</organism>
<reference evidence="1 2" key="1">
    <citation type="submission" date="2019-08" db="EMBL/GenBank/DDBJ databases">
        <title>In-depth cultivation of the pig gut microbiome towards novel bacterial diversity and tailored functional studies.</title>
        <authorList>
            <person name="Wylensek D."/>
            <person name="Hitch T.C.A."/>
            <person name="Clavel T."/>
        </authorList>
    </citation>
    <scope>NUCLEOTIDE SEQUENCE [LARGE SCALE GENOMIC DNA]</scope>
    <source>
        <strain evidence="1 2">LKV-178-WT-2C</strain>
    </source>
</reference>
<protein>
    <recommendedName>
        <fullName evidence="3">XRE family transcriptional regulator</fullName>
    </recommendedName>
</protein>
<gene>
    <name evidence="1" type="ORF">FYJ72_07290</name>
</gene>
<proteinExistence type="predicted"/>
<sequence length="127" mass="15167">MDENSTKSKANKWIAFAAEEFRQARRRWRLTSDRKFSEFTGIDARTLRKLNPLHLDGSLEKETFDYIISTMIYLCPCFFESKEEQIEEIHRLEKTLIEVSLHVRPIHPKAQAFFEREMTSIRKAQEE</sequence>
<dbReference type="AlphaFoldDB" id="A0A6I2TYE8"/>
<dbReference type="EMBL" id="VUNF01000011">
    <property type="protein sequence ID" value="MST77483.1"/>
    <property type="molecule type" value="Genomic_DNA"/>
</dbReference>
<dbReference type="RefSeq" id="WP_154480932.1">
    <property type="nucleotide sequence ID" value="NZ_VUNF01000011.1"/>
</dbReference>
<comment type="caution">
    <text evidence="1">The sequence shown here is derived from an EMBL/GenBank/DDBJ whole genome shotgun (WGS) entry which is preliminary data.</text>
</comment>